<keyword evidence="1" id="KW-1133">Transmembrane helix</keyword>
<keyword evidence="1" id="KW-0472">Membrane</keyword>
<protein>
    <submittedName>
        <fullName evidence="2">Uncharacterized protein</fullName>
    </submittedName>
</protein>
<reference evidence="2 3" key="1">
    <citation type="submission" date="2024-09" db="EMBL/GenBank/DDBJ databases">
        <authorList>
            <person name="Sun Q."/>
            <person name="Mori K."/>
        </authorList>
    </citation>
    <scope>NUCLEOTIDE SEQUENCE [LARGE SCALE GENOMIC DNA]</scope>
    <source>
        <strain evidence="2 3">NCAIM B.02529</strain>
    </source>
</reference>
<dbReference type="Proteomes" id="UP001589836">
    <property type="component" value="Unassembled WGS sequence"/>
</dbReference>
<proteinExistence type="predicted"/>
<sequence>MKEIILFLAQIVDFFHDALMAMSQAFGLNMTDKELHFWIIGILGIISFLCIDRLFHAVSQYSITVLSFIYTFTMVLVFVFALEIQQGVTGSGNMEFDDAAIGIVGFFAFLGVYTLIRLIAFGLKKWINRRKSISS</sequence>
<evidence type="ECO:0000313" key="3">
    <source>
        <dbReference type="Proteomes" id="UP001589836"/>
    </source>
</evidence>
<keyword evidence="3" id="KW-1185">Reference proteome</keyword>
<organism evidence="2 3">
    <name type="scientific">Pontibacillus salicampi</name>
    <dbReference type="NCBI Taxonomy" id="1449801"/>
    <lineage>
        <taxon>Bacteria</taxon>
        <taxon>Bacillati</taxon>
        <taxon>Bacillota</taxon>
        <taxon>Bacilli</taxon>
        <taxon>Bacillales</taxon>
        <taxon>Bacillaceae</taxon>
        <taxon>Pontibacillus</taxon>
    </lineage>
</organism>
<gene>
    <name evidence="2" type="ORF">ACFFGV_07285</name>
</gene>
<feature type="transmembrane region" description="Helical" evidence="1">
    <location>
        <begin position="37"/>
        <end position="55"/>
    </location>
</feature>
<dbReference type="RefSeq" id="WP_377346121.1">
    <property type="nucleotide sequence ID" value="NZ_JBHLTP010000004.1"/>
</dbReference>
<feature type="transmembrane region" description="Helical" evidence="1">
    <location>
        <begin position="62"/>
        <end position="81"/>
    </location>
</feature>
<evidence type="ECO:0000313" key="2">
    <source>
        <dbReference type="EMBL" id="MFC0523385.1"/>
    </source>
</evidence>
<keyword evidence="1" id="KW-0812">Transmembrane</keyword>
<dbReference type="EMBL" id="JBHLTP010000004">
    <property type="protein sequence ID" value="MFC0523385.1"/>
    <property type="molecule type" value="Genomic_DNA"/>
</dbReference>
<feature type="transmembrane region" description="Helical" evidence="1">
    <location>
        <begin position="101"/>
        <end position="123"/>
    </location>
</feature>
<comment type="caution">
    <text evidence="2">The sequence shown here is derived from an EMBL/GenBank/DDBJ whole genome shotgun (WGS) entry which is preliminary data.</text>
</comment>
<evidence type="ECO:0000256" key="1">
    <source>
        <dbReference type="SAM" id="Phobius"/>
    </source>
</evidence>
<accession>A0ABV6LLV0</accession>
<name>A0ABV6LLV0_9BACI</name>